<evidence type="ECO:0000259" key="2">
    <source>
        <dbReference type="Pfam" id="PF01478"/>
    </source>
</evidence>
<dbReference type="InterPro" id="IPR000045">
    <property type="entry name" value="Prepilin_IV_endopep_pep"/>
</dbReference>
<keyword evidence="4" id="KW-1185">Reference proteome</keyword>
<reference evidence="3 4" key="1">
    <citation type="submission" date="2019-03" db="EMBL/GenBank/DDBJ databases">
        <title>Genomic Encyclopedia of Archaeal and Bacterial Type Strains, Phase II (KMG-II): from individual species to whole genera.</title>
        <authorList>
            <person name="Goeker M."/>
        </authorList>
    </citation>
    <scope>NUCLEOTIDE SEQUENCE [LARGE SCALE GENOMIC DNA]</scope>
    <source>
        <strain evidence="3 4">DSM 26433</strain>
    </source>
</reference>
<protein>
    <submittedName>
        <fullName evidence="3">Type IV leader peptidase family protein</fullName>
    </submittedName>
</protein>
<keyword evidence="1" id="KW-0812">Transmembrane</keyword>
<feature type="transmembrane region" description="Helical" evidence="1">
    <location>
        <begin position="147"/>
        <end position="166"/>
    </location>
</feature>
<dbReference type="Gene3D" id="1.20.120.1220">
    <property type="match status" value="1"/>
</dbReference>
<dbReference type="RefSeq" id="WP_132862046.1">
    <property type="nucleotide sequence ID" value="NZ_SMGR01000005.1"/>
</dbReference>
<gene>
    <name evidence="3" type="ORF">BXY66_3943</name>
</gene>
<dbReference type="OrthoDB" id="7709484at2"/>
<evidence type="ECO:0000313" key="3">
    <source>
        <dbReference type="EMBL" id="TCK99439.1"/>
    </source>
</evidence>
<dbReference type="GO" id="GO:0016020">
    <property type="term" value="C:membrane"/>
    <property type="evidence" value="ECO:0007669"/>
    <property type="project" value="InterPro"/>
</dbReference>
<feature type="transmembrane region" description="Helical" evidence="1">
    <location>
        <begin position="37"/>
        <end position="62"/>
    </location>
</feature>
<sequence length="222" mass="24784">MHIEATTALWFLIPALPICVYTFYVDMKHKRISNLTVWVLFASFLVLGVALLPFDGALWMSYFGGIWDNLLRKLPYDTLTWLEPLRPAPADGPLVKPPADQIPWRFYNYVIVFVVGFLFWMLRQMGAGDVKLAAVMVLFMDPRDAGTVMWICFAAILAATATTLLIRHTPLHRLAPEWAAWRQTSMDDPNTVGGGQRLTVPMGTGFGVTLCAYLALGALYGA</sequence>
<proteinExistence type="predicted"/>
<comment type="caution">
    <text evidence="3">The sequence shown here is derived from an EMBL/GenBank/DDBJ whole genome shotgun (WGS) entry which is preliminary data.</text>
</comment>
<evidence type="ECO:0000256" key="1">
    <source>
        <dbReference type="SAM" id="Phobius"/>
    </source>
</evidence>
<evidence type="ECO:0000313" key="4">
    <source>
        <dbReference type="Proteomes" id="UP000295673"/>
    </source>
</evidence>
<dbReference type="Pfam" id="PF01478">
    <property type="entry name" value="Peptidase_A24"/>
    <property type="match status" value="1"/>
</dbReference>
<dbReference type="AlphaFoldDB" id="A0A4R1N2J7"/>
<feature type="transmembrane region" description="Helical" evidence="1">
    <location>
        <begin position="198"/>
        <end position="220"/>
    </location>
</feature>
<keyword evidence="1" id="KW-0472">Membrane</keyword>
<feature type="transmembrane region" description="Helical" evidence="1">
    <location>
        <begin position="106"/>
        <end position="126"/>
    </location>
</feature>
<dbReference type="Proteomes" id="UP000295673">
    <property type="component" value="Unassembled WGS sequence"/>
</dbReference>
<organism evidence="3 4">
    <name type="scientific">Shimia isoporae</name>
    <dbReference type="NCBI Taxonomy" id="647720"/>
    <lineage>
        <taxon>Bacteria</taxon>
        <taxon>Pseudomonadati</taxon>
        <taxon>Pseudomonadota</taxon>
        <taxon>Alphaproteobacteria</taxon>
        <taxon>Rhodobacterales</taxon>
        <taxon>Roseobacteraceae</taxon>
    </lineage>
</organism>
<name>A0A4R1N2J7_9RHOB</name>
<feature type="domain" description="Prepilin type IV endopeptidase peptidase" evidence="2">
    <location>
        <begin position="102"/>
        <end position="160"/>
    </location>
</feature>
<keyword evidence="1" id="KW-1133">Transmembrane helix</keyword>
<accession>A0A4R1N2J7</accession>
<dbReference type="GO" id="GO:0004190">
    <property type="term" value="F:aspartic-type endopeptidase activity"/>
    <property type="evidence" value="ECO:0007669"/>
    <property type="project" value="InterPro"/>
</dbReference>
<feature type="transmembrane region" description="Helical" evidence="1">
    <location>
        <begin position="6"/>
        <end position="25"/>
    </location>
</feature>
<dbReference type="EMBL" id="SMGR01000005">
    <property type="protein sequence ID" value="TCK99439.1"/>
    <property type="molecule type" value="Genomic_DNA"/>
</dbReference>